<keyword evidence="1" id="KW-0812">Transmembrane</keyword>
<protein>
    <submittedName>
        <fullName evidence="2">Uncharacterized protein</fullName>
    </submittedName>
</protein>
<dbReference type="EMBL" id="JBHUPG010000018">
    <property type="protein sequence ID" value="MFD2912112.1"/>
    <property type="molecule type" value="Genomic_DNA"/>
</dbReference>
<evidence type="ECO:0000313" key="2">
    <source>
        <dbReference type="EMBL" id="MFD2912112.1"/>
    </source>
</evidence>
<sequence>MVEGATGFDITSAMLDPMVSSISSNAVPLTTAGVAIMAILVGVSLIPRIIYKFI</sequence>
<proteinExistence type="predicted"/>
<feature type="transmembrane region" description="Helical" evidence="1">
    <location>
        <begin position="26"/>
        <end position="51"/>
    </location>
</feature>
<evidence type="ECO:0000256" key="1">
    <source>
        <dbReference type="SAM" id="Phobius"/>
    </source>
</evidence>
<keyword evidence="1" id="KW-0472">Membrane</keyword>
<organism evidence="2 3">
    <name type="scientific">Jeotgalibacillus terrae</name>
    <dbReference type="NCBI Taxonomy" id="587735"/>
    <lineage>
        <taxon>Bacteria</taxon>
        <taxon>Bacillati</taxon>
        <taxon>Bacillota</taxon>
        <taxon>Bacilli</taxon>
        <taxon>Bacillales</taxon>
        <taxon>Caryophanaceae</taxon>
        <taxon>Jeotgalibacillus</taxon>
    </lineage>
</organism>
<accession>A0ABW5ZH13</accession>
<keyword evidence="3" id="KW-1185">Reference proteome</keyword>
<comment type="caution">
    <text evidence="2">The sequence shown here is derived from an EMBL/GenBank/DDBJ whole genome shotgun (WGS) entry which is preliminary data.</text>
</comment>
<dbReference type="RefSeq" id="WP_204731072.1">
    <property type="nucleotide sequence ID" value="NZ_JAFBDK010000040.1"/>
</dbReference>
<evidence type="ECO:0000313" key="3">
    <source>
        <dbReference type="Proteomes" id="UP001597561"/>
    </source>
</evidence>
<gene>
    <name evidence="2" type="ORF">ACFS5P_09500</name>
</gene>
<reference evidence="3" key="1">
    <citation type="journal article" date="2019" name="Int. J. Syst. Evol. Microbiol.">
        <title>The Global Catalogue of Microorganisms (GCM) 10K type strain sequencing project: providing services to taxonomists for standard genome sequencing and annotation.</title>
        <authorList>
            <consortium name="The Broad Institute Genomics Platform"/>
            <consortium name="The Broad Institute Genome Sequencing Center for Infectious Disease"/>
            <person name="Wu L."/>
            <person name="Ma J."/>
        </authorList>
    </citation>
    <scope>NUCLEOTIDE SEQUENCE [LARGE SCALE GENOMIC DNA]</scope>
    <source>
        <strain evidence="3">KCTC 13528</strain>
    </source>
</reference>
<name>A0ABW5ZH13_9BACL</name>
<keyword evidence="1" id="KW-1133">Transmembrane helix</keyword>
<dbReference type="Proteomes" id="UP001597561">
    <property type="component" value="Unassembled WGS sequence"/>
</dbReference>